<evidence type="ECO:0000256" key="7">
    <source>
        <dbReference type="ARBA" id="ARBA00022688"/>
    </source>
</evidence>
<comment type="pathway">
    <text evidence="11">Cofactor biosynthesis; ubiquinone biosynthesis.</text>
</comment>
<dbReference type="InterPro" id="IPR000537">
    <property type="entry name" value="UbiA_prenyltransferase"/>
</dbReference>
<evidence type="ECO:0000256" key="4">
    <source>
        <dbReference type="ARBA" id="ARBA00022475"/>
    </source>
</evidence>
<dbReference type="GO" id="GO:0008412">
    <property type="term" value="F:4-hydroxybenzoate polyprenyltransferase activity"/>
    <property type="evidence" value="ECO:0007669"/>
    <property type="project" value="UniProtKB-EC"/>
</dbReference>
<keyword evidence="9 11" id="KW-1133">Transmembrane helix</keyword>
<accession>A0ABU0IY61</accession>
<dbReference type="PANTHER" id="PTHR11048">
    <property type="entry name" value="PRENYLTRANSFERASES"/>
    <property type="match status" value="1"/>
</dbReference>
<feature type="transmembrane region" description="Helical" evidence="11">
    <location>
        <begin position="132"/>
        <end position="151"/>
    </location>
</feature>
<dbReference type="InterPro" id="IPR039653">
    <property type="entry name" value="Prenyltransferase"/>
</dbReference>
<proteinExistence type="inferred from homology"/>
<evidence type="ECO:0000256" key="2">
    <source>
        <dbReference type="ARBA" id="ARBA00004141"/>
    </source>
</evidence>
<comment type="caution">
    <text evidence="13">The sequence shown here is derived from an EMBL/GenBank/DDBJ whole genome shotgun (WGS) entry which is preliminary data.</text>
</comment>
<protein>
    <recommendedName>
        <fullName evidence="11 12">4-hydroxybenzoate octaprenyltransferase</fullName>
        <ecNumber evidence="11 12">2.5.1.39</ecNumber>
    </recommendedName>
    <alternativeName>
        <fullName evidence="11">4-HB polyprenyltransferase</fullName>
    </alternativeName>
</protein>
<feature type="transmembrane region" description="Helical" evidence="11">
    <location>
        <begin position="38"/>
        <end position="57"/>
    </location>
</feature>
<keyword evidence="10 11" id="KW-0472">Membrane</keyword>
<dbReference type="Gene3D" id="1.20.120.1780">
    <property type="entry name" value="UbiA prenyltransferase"/>
    <property type="match status" value="1"/>
</dbReference>
<keyword evidence="4 11" id="KW-1003">Cell membrane</keyword>
<dbReference type="InterPro" id="IPR044878">
    <property type="entry name" value="UbiA_sf"/>
</dbReference>
<evidence type="ECO:0000256" key="6">
    <source>
        <dbReference type="ARBA" id="ARBA00022679"/>
    </source>
</evidence>
<sequence>MTPTHLPDAVPDNWVDRYAPAALVPWLKLGRFDRPTGIWLLMLPGWMGVALADAAVGKYPDPVLLILILIGATLMRSAGCAYNDIVDRDIDAQVERTARRPIPAGEISVKQAWLAIVLCSLGGLIILLSLNLWAVLLGVLSLGLVAAYPFMKRITWWPQAWLGLTFNWGAPLGYAAATGGRSPFDYALGLPGNEAIALSPWPAVLLYAGLIFWTLGYDTIYAVQDLEDDALVGVKSSARRLGEQAPRGVLIFYVASFVLLVCAAWLGALGPLFLPLAAIVAVLLSRQAARLDIADGAGALALFKSNTWVGLLMVAALAAGLWKQQGGAPF</sequence>
<comment type="function">
    <text evidence="11">Catalyzes the prenylation of para-hydroxybenzoate (PHB) with an all-trans polyprenyl group. Mediates the second step in the final reaction sequence of ubiquinone-8 (UQ-8) biosynthesis, which is the condensation of the polyisoprenoid side chain with PHB, generating the first membrane-bound Q intermediate 3-octaprenyl-4-hydroxybenzoate.</text>
</comment>
<dbReference type="NCBIfam" id="TIGR01474">
    <property type="entry name" value="ubiA_proteo"/>
    <property type="match status" value="1"/>
</dbReference>
<dbReference type="EC" id="2.5.1.39" evidence="11 12"/>
<evidence type="ECO:0000313" key="13">
    <source>
        <dbReference type="EMBL" id="MDQ0466957.1"/>
    </source>
</evidence>
<evidence type="ECO:0000256" key="8">
    <source>
        <dbReference type="ARBA" id="ARBA00022692"/>
    </source>
</evidence>
<evidence type="ECO:0000256" key="3">
    <source>
        <dbReference type="ARBA" id="ARBA00005985"/>
    </source>
</evidence>
<organism evidence="13 14">
    <name type="scientific">Caulobacter ginsengisoli</name>
    <dbReference type="NCBI Taxonomy" id="400775"/>
    <lineage>
        <taxon>Bacteria</taxon>
        <taxon>Pseudomonadati</taxon>
        <taxon>Pseudomonadota</taxon>
        <taxon>Alphaproteobacteria</taxon>
        <taxon>Caulobacterales</taxon>
        <taxon>Caulobacteraceae</taxon>
        <taxon>Caulobacter</taxon>
    </lineage>
</organism>
<keyword evidence="6 11" id="KW-0808">Transferase</keyword>
<name>A0ABU0IY61_9CAUL</name>
<comment type="catalytic activity">
    <reaction evidence="11">
        <text>all-trans-octaprenyl diphosphate + 4-hydroxybenzoate = 4-hydroxy-3-(all-trans-octaprenyl)benzoate + diphosphate</text>
        <dbReference type="Rhea" id="RHEA:27782"/>
        <dbReference type="ChEBI" id="CHEBI:1617"/>
        <dbReference type="ChEBI" id="CHEBI:17879"/>
        <dbReference type="ChEBI" id="CHEBI:33019"/>
        <dbReference type="ChEBI" id="CHEBI:57711"/>
        <dbReference type="EC" id="2.5.1.39"/>
    </reaction>
</comment>
<gene>
    <name evidence="11" type="primary">ubiA</name>
    <name evidence="13" type="ORF">QO010_004754</name>
</gene>
<evidence type="ECO:0000256" key="9">
    <source>
        <dbReference type="ARBA" id="ARBA00022989"/>
    </source>
</evidence>
<evidence type="ECO:0000256" key="5">
    <source>
        <dbReference type="ARBA" id="ARBA00022519"/>
    </source>
</evidence>
<dbReference type="Gene3D" id="1.10.357.140">
    <property type="entry name" value="UbiA prenyltransferase"/>
    <property type="match status" value="1"/>
</dbReference>
<dbReference type="PROSITE" id="PS00943">
    <property type="entry name" value="UBIA"/>
    <property type="match status" value="1"/>
</dbReference>
<keyword evidence="8 11" id="KW-0812">Transmembrane</keyword>
<keyword evidence="11" id="KW-0460">Magnesium</keyword>
<keyword evidence="5 11" id="KW-0997">Cell inner membrane</keyword>
<dbReference type="HAMAP" id="MF_01635">
    <property type="entry name" value="UbiA"/>
    <property type="match status" value="1"/>
</dbReference>
<dbReference type="CDD" id="cd13959">
    <property type="entry name" value="PT_UbiA_COQ2"/>
    <property type="match status" value="1"/>
</dbReference>
<dbReference type="InterPro" id="IPR006370">
    <property type="entry name" value="HB_polyprenyltransferase-like"/>
</dbReference>
<dbReference type="InterPro" id="IPR030470">
    <property type="entry name" value="UbiA_prenylTrfase_CS"/>
</dbReference>
<reference evidence="13 14" key="1">
    <citation type="submission" date="2023-07" db="EMBL/GenBank/DDBJ databases">
        <title>Genomic Encyclopedia of Type Strains, Phase IV (KMG-IV): sequencing the most valuable type-strain genomes for metagenomic binning, comparative biology and taxonomic classification.</title>
        <authorList>
            <person name="Goeker M."/>
        </authorList>
    </citation>
    <scope>NUCLEOTIDE SEQUENCE [LARGE SCALE GENOMIC DNA]</scope>
    <source>
        <strain evidence="13 14">DSM 18695</strain>
    </source>
</reference>
<evidence type="ECO:0000313" key="14">
    <source>
        <dbReference type="Proteomes" id="UP001228905"/>
    </source>
</evidence>
<dbReference type="Proteomes" id="UP001228905">
    <property type="component" value="Unassembled WGS sequence"/>
</dbReference>
<evidence type="ECO:0000256" key="10">
    <source>
        <dbReference type="ARBA" id="ARBA00023136"/>
    </source>
</evidence>
<feature type="transmembrane region" description="Helical" evidence="11">
    <location>
        <begin position="249"/>
        <end position="266"/>
    </location>
</feature>
<dbReference type="PANTHER" id="PTHR11048:SF28">
    <property type="entry name" value="4-HYDROXYBENZOATE POLYPRENYLTRANSFERASE, MITOCHONDRIAL"/>
    <property type="match status" value="1"/>
</dbReference>
<evidence type="ECO:0000256" key="12">
    <source>
        <dbReference type="NCBIfam" id="TIGR01474"/>
    </source>
</evidence>
<comment type="cofactor">
    <cofactor evidence="1 11">
        <name>Mg(2+)</name>
        <dbReference type="ChEBI" id="CHEBI:18420"/>
    </cofactor>
</comment>
<dbReference type="EMBL" id="JAUSVS010000017">
    <property type="protein sequence ID" value="MDQ0466957.1"/>
    <property type="molecule type" value="Genomic_DNA"/>
</dbReference>
<dbReference type="RefSeq" id="WP_307353218.1">
    <property type="nucleotide sequence ID" value="NZ_JAUSVS010000017.1"/>
</dbReference>
<evidence type="ECO:0000256" key="1">
    <source>
        <dbReference type="ARBA" id="ARBA00001946"/>
    </source>
</evidence>
<feature type="transmembrane region" description="Helical" evidence="11">
    <location>
        <begin position="63"/>
        <end position="86"/>
    </location>
</feature>
<keyword evidence="14" id="KW-1185">Reference proteome</keyword>
<feature type="transmembrane region" description="Helical" evidence="11">
    <location>
        <begin position="301"/>
        <end position="322"/>
    </location>
</feature>
<comment type="similarity">
    <text evidence="3 11">Belongs to the UbiA prenyltransferase family.</text>
</comment>
<evidence type="ECO:0000256" key="11">
    <source>
        <dbReference type="HAMAP-Rule" id="MF_01635"/>
    </source>
</evidence>
<comment type="subcellular location">
    <subcellularLocation>
        <location evidence="11">Cell inner membrane</location>
        <topology evidence="11">Multi-pass membrane protein</topology>
    </subcellularLocation>
    <subcellularLocation>
        <location evidence="2">Membrane</location>
        <topology evidence="2">Multi-pass membrane protein</topology>
    </subcellularLocation>
</comment>
<keyword evidence="7 11" id="KW-0831">Ubiquinone biosynthesis</keyword>
<dbReference type="Pfam" id="PF01040">
    <property type="entry name" value="UbiA"/>
    <property type="match status" value="1"/>
</dbReference>